<dbReference type="Proteomes" id="UP001626628">
    <property type="component" value="Chromosome"/>
</dbReference>
<feature type="domain" description="DUF402" evidence="2">
    <location>
        <begin position="43"/>
        <end position="160"/>
    </location>
</feature>
<proteinExistence type="predicted"/>
<dbReference type="Gene3D" id="2.40.380.10">
    <property type="entry name" value="FomD-like"/>
    <property type="match status" value="1"/>
</dbReference>
<dbReference type="InterPro" id="IPR007295">
    <property type="entry name" value="DUF402"/>
</dbReference>
<reference evidence="3 4" key="1">
    <citation type="submission" date="2024-03" db="EMBL/GenBank/DDBJ databases">
        <title>The complete genome of Streptomyces sirii sp.nov.</title>
        <authorList>
            <person name="Zakalyukina Y.V."/>
            <person name="Belik A.R."/>
            <person name="Biryukov M.V."/>
            <person name="Baturina O.A."/>
            <person name="Kabilov M.R."/>
        </authorList>
    </citation>
    <scope>NUCLEOTIDE SEQUENCE [LARGE SCALE GENOMIC DNA]</scope>
    <source>
        <strain evidence="3 4">BP-8</strain>
    </source>
</reference>
<evidence type="ECO:0000256" key="1">
    <source>
        <dbReference type="ARBA" id="ARBA00022801"/>
    </source>
</evidence>
<evidence type="ECO:0000313" key="4">
    <source>
        <dbReference type="Proteomes" id="UP001626628"/>
    </source>
</evidence>
<dbReference type="PANTHER" id="PTHR39159">
    <property type="match status" value="1"/>
</dbReference>
<gene>
    <name evidence="3" type="ORF">WAB15_01600</name>
</gene>
<dbReference type="SUPFAM" id="SSF159234">
    <property type="entry name" value="FomD-like"/>
    <property type="match status" value="1"/>
</dbReference>
<accession>A0ABZ2QEY5</accession>
<dbReference type="Pfam" id="PF04167">
    <property type="entry name" value="DUF402"/>
    <property type="match status" value="1"/>
</dbReference>
<evidence type="ECO:0000259" key="2">
    <source>
        <dbReference type="Pfam" id="PF04167"/>
    </source>
</evidence>
<evidence type="ECO:0000313" key="3">
    <source>
        <dbReference type="EMBL" id="WXK74766.1"/>
    </source>
</evidence>
<name>A0ABZ2QEY5_9ACTN</name>
<dbReference type="InterPro" id="IPR035930">
    <property type="entry name" value="FomD-like_sf"/>
</dbReference>
<keyword evidence="4" id="KW-1185">Reference proteome</keyword>
<sequence length="166" mass="18186">MSRGTFTAGQGVTVQLVKAGSTKLRYPAVVASDDGTHAVVRAPWGRTTVRDFGFVRFEPGDVFTEHYWRDRWYAVKEVRAADGTLKGWYCDAARPAGIRSDGIVIEDLELDLWLSADGTTVLRLDEEEFAASGIESHDPVAASMARRAMDELETFARAGGFAELLG</sequence>
<dbReference type="EMBL" id="CP147982">
    <property type="protein sequence ID" value="WXK74766.1"/>
    <property type="molecule type" value="Genomic_DNA"/>
</dbReference>
<dbReference type="InterPro" id="IPR050212">
    <property type="entry name" value="Ntdp-like"/>
</dbReference>
<dbReference type="PANTHER" id="PTHR39159:SF1">
    <property type="entry name" value="UPF0374 PROTEIN YGAC"/>
    <property type="match status" value="1"/>
</dbReference>
<dbReference type="RefSeq" id="WP_407284996.1">
    <property type="nucleotide sequence ID" value="NZ_CP147982.1"/>
</dbReference>
<keyword evidence="1" id="KW-0378">Hydrolase</keyword>
<organism evidence="3 4">
    <name type="scientific">Streptomyces sirii</name>
    <dbReference type="NCBI Taxonomy" id="3127701"/>
    <lineage>
        <taxon>Bacteria</taxon>
        <taxon>Bacillati</taxon>
        <taxon>Actinomycetota</taxon>
        <taxon>Actinomycetes</taxon>
        <taxon>Kitasatosporales</taxon>
        <taxon>Streptomycetaceae</taxon>
        <taxon>Streptomyces</taxon>
    </lineage>
</organism>
<protein>
    <submittedName>
        <fullName evidence="3">DUF402 domain-containing protein</fullName>
    </submittedName>
</protein>